<protein>
    <submittedName>
        <fullName evidence="2">Uncharacterized protein</fullName>
    </submittedName>
</protein>
<keyword evidence="3" id="KW-1185">Reference proteome</keyword>
<proteinExistence type="predicted"/>
<accession>A0ABV0KGI8</accession>
<dbReference type="Proteomes" id="UP001476950">
    <property type="component" value="Unassembled WGS sequence"/>
</dbReference>
<reference evidence="2 3" key="1">
    <citation type="submission" date="2022-04" db="EMBL/GenBank/DDBJ databases">
        <title>Positive selection, recombination, and allopatry shape intraspecific diversity of widespread and dominant cyanobacteria.</title>
        <authorList>
            <person name="Wei J."/>
            <person name="Shu W."/>
            <person name="Hu C."/>
        </authorList>
    </citation>
    <scope>NUCLEOTIDE SEQUENCE [LARGE SCALE GENOMIC DNA]</scope>
    <source>
        <strain evidence="2 3">AS-A4</strain>
    </source>
</reference>
<name>A0ABV0KGI8_9CYAN</name>
<evidence type="ECO:0000313" key="2">
    <source>
        <dbReference type="EMBL" id="MEP1058361.1"/>
    </source>
</evidence>
<comment type="caution">
    <text evidence="2">The sequence shown here is derived from an EMBL/GenBank/DDBJ whole genome shotgun (WGS) entry which is preliminary data.</text>
</comment>
<gene>
    <name evidence="2" type="ORF">NDI38_07905</name>
</gene>
<evidence type="ECO:0000313" key="3">
    <source>
        <dbReference type="Proteomes" id="UP001476950"/>
    </source>
</evidence>
<evidence type="ECO:0000256" key="1">
    <source>
        <dbReference type="SAM" id="SignalP"/>
    </source>
</evidence>
<feature type="signal peptide" evidence="1">
    <location>
        <begin position="1"/>
        <end position="23"/>
    </location>
</feature>
<organism evidence="2 3">
    <name type="scientific">Stenomitos frigidus AS-A4</name>
    <dbReference type="NCBI Taxonomy" id="2933935"/>
    <lineage>
        <taxon>Bacteria</taxon>
        <taxon>Bacillati</taxon>
        <taxon>Cyanobacteriota</taxon>
        <taxon>Cyanophyceae</taxon>
        <taxon>Leptolyngbyales</taxon>
        <taxon>Leptolyngbyaceae</taxon>
        <taxon>Stenomitos</taxon>
    </lineage>
</organism>
<sequence>MKKLAYGVLSSLLILAATVPVQATTPAVTVAQSNSAAIEQMFREQKVLADELQTLMTQAKTMMAEMKVLTSLPEGQAPTMTDLYKQQQMILARIMTLSQSRLDTILPKNNAATVQDVYQQQAAIMTEMKTMMAEMKTIMEAYRGRAGVYKK</sequence>
<dbReference type="EMBL" id="JAMPLM010000004">
    <property type="protein sequence ID" value="MEP1058361.1"/>
    <property type="molecule type" value="Genomic_DNA"/>
</dbReference>
<keyword evidence="1" id="KW-0732">Signal</keyword>
<feature type="chain" id="PRO_5045925988" evidence="1">
    <location>
        <begin position="24"/>
        <end position="151"/>
    </location>
</feature>
<dbReference type="RefSeq" id="WP_190455257.1">
    <property type="nucleotide sequence ID" value="NZ_JAMPLM010000004.1"/>
</dbReference>